<keyword evidence="4" id="KW-0862">Zinc</keyword>
<dbReference type="PANTHER" id="PTHR19818">
    <property type="entry name" value="ZINC FINGER PROTEIN ZIC AND GLI"/>
    <property type="match status" value="1"/>
</dbReference>
<organism evidence="8 9">
    <name type="scientific">Lyophyllum shimeji</name>
    <name type="common">Hon-shimeji</name>
    <name type="synonym">Tricholoma shimeji</name>
    <dbReference type="NCBI Taxonomy" id="47721"/>
    <lineage>
        <taxon>Eukaryota</taxon>
        <taxon>Fungi</taxon>
        <taxon>Dikarya</taxon>
        <taxon>Basidiomycota</taxon>
        <taxon>Agaricomycotina</taxon>
        <taxon>Agaricomycetes</taxon>
        <taxon>Agaricomycetidae</taxon>
        <taxon>Agaricales</taxon>
        <taxon>Tricholomatineae</taxon>
        <taxon>Lyophyllaceae</taxon>
        <taxon>Lyophyllum</taxon>
    </lineage>
</organism>
<keyword evidence="3 5" id="KW-0863">Zinc-finger</keyword>
<evidence type="ECO:0000256" key="6">
    <source>
        <dbReference type="SAM" id="MobiDB-lite"/>
    </source>
</evidence>
<comment type="caution">
    <text evidence="8">The sequence shown here is derived from an EMBL/GenBank/DDBJ whole genome shotgun (WGS) entry which is preliminary data.</text>
</comment>
<dbReference type="GO" id="GO:0045944">
    <property type="term" value="P:positive regulation of transcription by RNA polymerase II"/>
    <property type="evidence" value="ECO:0007669"/>
    <property type="project" value="UniProtKB-ARBA"/>
</dbReference>
<proteinExistence type="predicted"/>
<feature type="region of interest" description="Disordered" evidence="6">
    <location>
        <begin position="369"/>
        <end position="392"/>
    </location>
</feature>
<feature type="domain" description="C2H2-type" evidence="7">
    <location>
        <begin position="305"/>
        <end position="332"/>
    </location>
</feature>
<feature type="region of interest" description="Disordered" evidence="6">
    <location>
        <begin position="229"/>
        <end position="251"/>
    </location>
</feature>
<evidence type="ECO:0000256" key="4">
    <source>
        <dbReference type="ARBA" id="ARBA00022833"/>
    </source>
</evidence>
<dbReference type="PROSITE" id="PS00028">
    <property type="entry name" value="ZINC_FINGER_C2H2_1"/>
    <property type="match status" value="2"/>
</dbReference>
<dbReference type="EMBL" id="BRPK01000001">
    <property type="protein sequence ID" value="GLB33797.1"/>
    <property type="molecule type" value="Genomic_DNA"/>
</dbReference>
<dbReference type="Proteomes" id="UP001063166">
    <property type="component" value="Unassembled WGS sequence"/>
</dbReference>
<evidence type="ECO:0000256" key="1">
    <source>
        <dbReference type="ARBA" id="ARBA00022723"/>
    </source>
</evidence>
<dbReference type="AlphaFoldDB" id="A0A9P3PE45"/>
<dbReference type="PANTHER" id="PTHR19818:SF139">
    <property type="entry name" value="PAIR-RULE PROTEIN ODD-PAIRED"/>
    <property type="match status" value="1"/>
</dbReference>
<reference evidence="8" key="1">
    <citation type="submission" date="2022-07" db="EMBL/GenBank/DDBJ databases">
        <title>The genome of Lyophyllum shimeji provides insight into the initial evolution of ectomycorrhizal fungal genome.</title>
        <authorList>
            <person name="Kobayashi Y."/>
            <person name="Shibata T."/>
            <person name="Hirakawa H."/>
            <person name="Shigenobu S."/>
            <person name="Nishiyama T."/>
            <person name="Yamada A."/>
            <person name="Hasebe M."/>
            <person name="Kawaguchi M."/>
        </authorList>
    </citation>
    <scope>NUCLEOTIDE SEQUENCE</scope>
    <source>
        <strain evidence="8">AT787</strain>
    </source>
</reference>
<keyword evidence="9" id="KW-1185">Reference proteome</keyword>
<dbReference type="Gene3D" id="3.30.160.60">
    <property type="entry name" value="Classic Zinc Finger"/>
    <property type="match status" value="1"/>
</dbReference>
<dbReference type="GO" id="GO:0000981">
    <property type="term" value="F:DNA-binding transcription factor activity, RNA polymerase II-specific"/>
    <property type="evidence" value="ECO:0007669"/>
    <property type="project" value="TreeGrafter"/>
</dbReference>
<sequence>MDTYSSNACSGPAPRDTQTSKSDDSTQRRFPMTMRDDSRGRSIAFTHGQAGPPKTDLTSVLAMQGVKPTAALSLRKALLFPSTKLVTDILLVVFREPCTSASAANYNSATNHNGRHILQTPKSVDSPQHLVTFTTPTAVFAWRRLLPASQMSPDPPVLLRLSHRLHEMNHPYSRSTTSSVQHCTGVQYHPCAERPLGEHVTPPPPRTHALLPATWTPVHIVPLAMGTSAAPRNTGVQNRPYPPSTTGPDTWEKYSKRIRSEDGKATYVCLWRVRHGKREISCLYTSKKQLVKRHILTTHLKYKPFECQFCGRCFPQKADLDIHTSSHTGELPHACKYECGEAFKDPARRHRHHVDVHGYIPKKYKKKYRPPVDLSENDISEDEGLYEDEPDS</sequence>
<protein>
    <submittedName>
        <fullName evidence="8">Zinc finger protein</fullName>
    </submittedName>
</protein>
<gene>
    <name evidence="8" type="ORF">LshimejAT787_0106810</name>
</gene>
<keyword evidence="2" id="KW-0677">Repeat</keyword>
<dbReference type="InterPro" id="IPR050329">
    <property type="entry name" value="GLI_C2H2-zinc-finger"/>
</dbReference>
<dbReference type="GO" id="GO:0005634">
    <property type="term" value="C:nucleus"/>
    <property type="evidence" value="ECO:0007669"/>
    <property type="project" value="UniProtKB-ARBA"/>
</dbReference>
<dbReference type="InterPro" id="IPR013087">
    <property type="entry name" value="Znf_C2H2_type"/>
</dbReference>
<dbReference type="OrthoDB" id="654211at2759"/>
<feature type="region of interest" description="Disordered" evidence="6">
    <location>
        <begin position="1"/>
        <end position="37"/>
    </location>
</feature>
<evidence type="ECO:0000256" key="5">
    <source>
        <dbReference type="PROSITE-ProRule" id="PRU00042"/>
    </source>
</evidence>
<dbReference type="SUPFAM" id="SSF57667">
    <property type="entry name" value="beta-beta-alpha zinc fingers"/>
    <property type="match status" value="1"/>
</dbReference>
<evidence type="ECO:0000259" key="7">
    <source>
        <dbReference type="PROSITE" id="PS50157"/>
    </source>
</evidence>
<dbReference type="FunFam" id="3.30.160.60:FF:000345">
    <property type="entry name" value="Zinc finger protein Gfi-1"/>
    <property type="match status" value="1"/>
</dbReference>
<evidence type="ECO:0000256" key="2">
    <source>
        <dbReference type="ARBA" id="ARBA00022737"/>
    </source>
</evidence>
<keyword evidence="1" id="KW-0479">Metal-binding</keyword>
<evidence type="ECO:0000313" key="8">
    <source>
        <dbReference type="EMBL" id="GLB33797.1"/>
    </source>
</evidence>
<evidence type="ECO:0000313" key="9">
    <source>
        <dbReference type="Proteomes" id="UP001063166"/>
    </source>
</evidence>
<feature type="compositionally biased region" description="Acidic residues" evidence="6">
    <location>
        <begin position="375"/>
        <end position="392"/>
    </location>
</feature>
<dbReference type="PROSITE" id="PS50157">
    <property type="entry name" value="ZINC_FINGER_C2H2_2"/>
    <property type="match status" value="2"/>
</dbReference>
<accession>A0A9P3PE45</accession>
<dbReference type="GO" id="GO:0000978">
    <property type="term" value="F:RNA polymerase II cis-regulatory region sequence-specific DNA binding"/>
    <property type="evidence" value="ECO:0007669"/>
    <property type="project" value="TreeGrafter"/>
</dbReference>
<evidence type="ECO:0000256" key="3">
    <source>
        <dbReference type="ARBA" id="ARBA00022771"/>
    </source>
</evidence>
<dbReference type="GO" id="GO:0008270">
    <property type="term" value="F:zinc ion binding"/>
    <property type="evidence" value="ECO:0007669"/>
    <property type="project" value="UniProtKB-KW"/>
</dbReference>
<feature type="domain" description="C2H2-type" evidence="7">
    <location>
        <begin position="333"/>
        <end position="357"/>
    </location>
</feature>
<dbReference type="SMART" id="SM00355">
    <property type="entry name" value="ZnF_C2H2"/>
    <property type="match status" value="2"/>
</dbReference>
<name>A0A9P3PE45_LYOSH</name>
<dbReference type="InterPro" id="IPR036236">
    <property type="entry name" value="Znf_C2H2_sf"/>
</dbReference>